<evidence type="ECO:0000256" key="3">
    <source>
        <dbReference type="ARBA" id="ARBA00022801"/>
    </source>
</evidence>
<dbReference type="InterPro" id="IPR015341">
    <property type="entry name" value="Glyco_hydro_38_cen"/>
</dbReference>
<dbReference type="RefSeq" id="WP_006228601.1">
    <property type="nucleotide sequence ID" value="NZ_CH724134.1"/>
</dbReference>
<dbReference type="GO" id="GO:0006013">
    <property type="term" value="P:mannose metabolic process"/>
    <property type="evidence" value="ECO:0007669"/>
    <property type="project" value="InterPro"/>
</dbReference>
<dbReference type="Gene3D" id="1.20.1270.50">
    <property type="entry name" value="Glycoside hydrolase family 38, central domain"/>
    <property type="match status" value="1"/>
</dbReference>
<dbReference type="Proteomes" id="UP000003789">
    <property type="component" value="Unassembled WGS sequence"/>
</dbReference>
<name>Q1ZB44_9GAMM</name>
<proteinExistence type="inferred from homology"/>
<feature type="domain" description="Glycoside hydrolase family 38 central" evidence="5">
    <location>
        <begin position="275"/>
        <end position="353"/>
    </location>
</feature>
<dbReference type="InterPro" id="IPR011013">
    <property type="entry name" value="Gal_mutarotase_sf_dom"/>
</dbReference>
<dbReference type="Pfam" id="PF17677">
    <property type="entry name" value="Glyco_hydro38C2"/>
    <property type="match status" value="1"/>
</dbReference>
<keyword evidence="3 6" id="KW-0378">Hydrolase</keyword>
<dbReference type="PANTHER" id="PTHR46017">
    <property type="entry name" value="ALPHA-MANNOSIDASE 2C1"/>
    <property type="match status" value="1"/>
</dbReference>
<dbReference type="SUPFAM" id="SSF88688">
    <property type="entry name" value="Families 57/38 glycoside transferase middle domain"/>
    <property type="match status" value="1"/>
</dbReference>
<accession>Q1ZB44</accession>
<dbReference type="HOGENOM" id="CLU_003442_2_1_6"/>
<dbReference type="GO" id="GO:0004559">
    <property type="term" value="F:alpha-mannosidase activity"/>
    <property type="evidence" value="ECO:0007669"/>
    <property type="project" value="InterPro"/>
</dbReference>
<evidence type="ECO:0000313" key="7">
    <source>
        <dbReference type="Proteomes" id="UP000003789"/>
    </source>
</evidence>
<dbReference type="EMBL" id="AAPH01000001">
    <property type="protein sequence ID" value="EAS45298.1"/>
    <property type="molecule type" value="Genomic_DNA"/>
</dbReference>
<dbReference type="InterPro" id="IPR028995">
    <property type="entry name" value="Glyco_hydro_57/38_cen_sf"/>
</dbReference>
<dbReference type="Gene3D" id="2.70.98.30">
    <property type="entry name" value="Golgi alpha-mannosidase II, domain 4"/>
    <property type="match status" value="1"/>
</dbReference>
<reference evidence="6 7" key="1">
    <citation type="submission" date="2006-03" db="EMBL/GenBank/DDBJ databases">
        <authorList>
            <person name="Bartlett D.H."/>
            <person name="Valle G."/>
            <person name="Lauro F.M."/>
            <person name="Vezzi A."/>
            <person name="Simonato F."/>
            <person name="Eloe E."/>
            <person name="Vitulo N."/>
            <person name="Stratton T.K."/>
            <person name="D'angelo M."/>
            <person name="Ferriera S."/>
            <person name="Johnson J."/>
            <person name="Kravitz S."/>
            <person name="Beeson K."/>
            <person name="Sutton G."/>
            <person name="Rogers Y."/>
            <person name="Friedman R."/>
            <person name="Frazier M."/>
            <person name="Venter J.C."/>
        </authorList>
    </citation>
    <scope>NUCLEOTIDE SEQUENCE [LARGE SCALE GENOMIC DNA]</scope>
    <source>
        <strain evidence="6 7">3TCK</strain>
    </source>
</reference>
<dbReference type="SMART" id="SM00872">
    <property type="entry name" value="Alpha-mann_mid"/>
    <property type="match status" value="1"/>
</dbReference>
<keyword evidence="4" id="KW-0326">Glycosidase</keyword>
<organism evidence="6 7">
    <name type="scientific">Photobacterium profundum 3TCK</name>
    <dbReference type="NCBI Taxonomy" id="314280"/>
    <lineage>
        <taxon>Bacteria</taxon>
        <taxon>Pseudomonadati</taxon>
        <taxon>Pseudomonadota</taxon>
        <taxon>Gammaproteobacteria</taxon>
        <taxon>Vibrionales</taxon>
        <taxon>Vibrionaceae</taxon>
        <taxon>Photobacterium</taxon>
    </lineage>
</organism>
<dbReference type="GO" id="GO:0046872">
    <property type="term" value="F:metal ion binding"/>
    <property type="evidence" value="ECO:0007669"/>
    <property type="project" value="UniProtKB-KW"/>
</dbReference>
<evidence type="ECO:0000259" key="5">
    <source>
        <dbReference type="SMART" id="SM00872"/>
    </source>
</evidence>
<dbReference type="InterPro" id="IPR037094">
    <property type="entry name" value="Glyco_hydro_38_cen_sf"/>
</dbReference>
<evidence type="ECO:0000313" key="6">
    <source>
        <dbReference type="EMBL" id="EAS45298.1"/>
    </source>
</evidence>
<dbReference type="PANTHER" id="PTHR46017:SF2">
    <property type="entry name" value="MANNOSYLGLYCERATE HYDROLASE"/>
    <property type="match status" value="1"/>
</dbReference>
<dbReference type="InterPro" id="IPR011330">
    <property type="entry name" value="Glyco_hydro/deAcase_b/a-brl"/>
</dbReference>
<dbReference type="GO" id="GO:0030246">
    <property type="term" value="F:carbohydrate binding"/>
    <property type="evidence" value="ECO:0007669"/>
    <property type="project" value="InterPro"/>
</dbReference>
<dbReference type="Pfam" id="PF07748">
    <property type="entry name" value="Glyco_hydro_38C"/>
    <property type="match status" value="1"/>
</dbReference>
<sequence>MKKVHLVQHTHWDREWYFTENDSKALLYYFIEDVIFQMERDISLPPFILDAQLVVLDDYFDVAPENKKRISALIKQGRILIGPWYTQTDFLIVSAESITRNLLLGINGAEKVGQVMKVGYVPDSFGQTAQLPMFLNEFTIDRAVVWRGWSEHEVDSTEFMWRSAGGDTVTTAVFPWGYGCAKWLPTDEPSFTKTIVEKARKQSQFSATDVVILPNGNDQSPFEYQVPGMLERVNAAQDEYNFKASSFDAFFDDLSQQKGLLPTFEGELLNPKYMRIHRGIFSTRMDIKLLNTKLEKTVSQYLEPLLSLNMLNGFPYPQTAVNNIWREAMKSHAHDSIGCCNSDRVNSMVSNRLQSGIEMAEQLIELNFKKLCDGITASQQGTKVVVFNSVPKKRDCQVELTIYTPANSFSLVDGNGNPVCFQIVAEARQDMSTIIQELSNDTTITWYRKISLLADVKDIPAFGYTTIYIQESNEGLLETQSEEAFGETIEVSNRWLSLKVEADGSLTLLDKRSGKSFYRVFELTNGSDEGDNYNFSPLADDWVISSLGQAVNYRVTHGELVSTLEARHVIKVPKDLSERKKRQASRELIINMTLTLPHNRASIDANVVVENNIEDHRIQVLFPTGIMSDVHYADQPFGLIRRENQPKVMDIWKEENWTEAPVALYPMLSTVYMNDDTQGLAIVADGIREYEIHDNSPETIAITLLRSVGWLGQANLTYRPGRASGMVLPSPDSQIQGMHAFTFSLIPQDNGADDTFWRVVEDVKTPPLVYVGTDWSRFRMNGHSLKFPEQYSVFEWNTSLHFSTVKKAESSDDLIIRTFNPSIEPMDMGTLRSSLGKRITRCSLSEQAKGKLNVSVQACTPITLRVES</sequence>
<evidence type="ECO:0000256" key="1">
    <source>
        <dbReference type="ARBA" id="ARBA00009792"/>
    </source>
</evidence>
<dbReference type="InterPro" id="IPR000602">
    <property type="entry name" value="Glyco_hydro_38_N"/>
</dbReference>
<dbReference type="InterPro" id="IPR027291">
    <property type="entry name" value="Glyco_hydro_38_N_sf"/>
</dbReference>
<dbReference type="SUPFAM" id="SSF74650">
    <property type="entry name" value="Galactose mutarotase-like"/>
    <property type="match status" value="1"/>
</dbReference>
<dbReference type="Pfam" id="PF09261">
    <property type="entry name" value="Alpha-mann_mid"/>
    <property type="match status" value="1"/>
</dbReference>
<comment type="caution">
    <text evidence="6">The sequence shown here is derived from an EMBL/GenBank/DDBJ whole genome shotgun (WGS) entry which is preliminary data.</text>
</comment>
<dbReference type="AlphaFoldDB" id="Q1ZB44"/>
<dbReference type="InterPro" id="IPR041147">
    <property type="entry name" value="GH38_C"/>
</dbReference>
<dbReference type="OrthoDB" id="9764050at2"/>
<comment type="similarity">
    <text evidence="1">Belongs to the glycosyl hydrolase 38 family.</text>
</comment>
<dbReference type="Pfam" id="PF01074">
    <property type="entry name" value="Glyco_hydro_38N"/>
    <property type="match status" value="1"/>
</dbReference>
<protein>
    <submittedName>
        <fullName evidence="6">Putative sugar hydrolase</fullName>
    </submittedName>
</protein>
<evidence type="ECO:0000256" key="2">
    <source>
        <dbReference type="ARBA" id="ARBA00022723"/>
    </source>
</evidence>
<dbReference type="SUPFAM" id="SSF88713">
    <property type="entry name" value="Glycoside hydrolase/deacetylase"/>
    <property type="match status" value="1"/>
</dbReference>
<gene>
    <name evidence="6" type="ORF">P3TCK_02956</name>
</gene>
<dbReference type="Gene3D" id="3.20.110.10">
    <property type="entry name" value="Glycoside hydrolase 38, N terminal domain"/>
    <property type="match status" value="1"/>
</dbReference>
<dbReference type="GO" id="GO:0009313">
    <property type="term" value="P:oligosaccharide catabolic process"/>
    <property type="evidence" value="ECO:0007669"/>
    <property type="project" value="TreeGrafter"/>
</dbReference>
<dbReference type="CDD" id="cd10815">
    <property type="entry name" value="GH38N_AMII_EcMngB_like"/>
    <property type="match status" value="1"/>
</dbReference>
<dbReference type="InterPro" id="IPR011682">
    <property type="entry name" value="Glyco_hydro_38_C"/>
</dbReference>
<evidence type="ECO:0000256" key="4">
    <source>
        <dbReference type="ARBA" id="ARBA00023295"/>
    </source>
</evidence>
<keyword evidence="2" id="KW-0479">Metal-binding</keyword>